<comment type="caution">
    <text evidence="1">The sequence shown here is derived from an EMBL/GenBank/DDBJ whole genome shotgun (WGS) entry which is preliminary data.</text>
</comment>
<evidence type="ECO:0000313" key="2">
    <source>
        <dbReference type="Proteomes" id="UP000305401"/>
    </source>
</evidence>
<sequence length="268" mass="29106">MDNTTNPQKATATYPIGLALSGGGARGFAHLGALYAMDEMGIKPDIIAGVSAGAIVAAFYASGLKPLEIMKLFMISKFSDFCEIGMPRNGFFNMNGFKLFLKKYLPVERIEQCSVPVVLCATDLDSGTAVQWRKGAMAERVMASCAIPIVFKPIKIDGVNYVDGGVMHNMPAWAIRKECSHLIGINVSPLIKNKAPTGSILEIAQRSYHLLARTNAISDLSLCDTVISTDTIASMQVFNMKEKERIFKSGYKSAKQALQNSILFTGHK</sequence>
<organism evidence="1 2">
    <name type="scientific">Muribaculum caecicola</name>
    <dbReference type="NCBI Taxonomy" id="3038144"/>
    <lineage>
        <taxon>Bacteria</taxon>
        <taxon>Pseudomonadati</taxon>
        <taxon>Bacteroidota</taxon>
        <taxon>Bacteroidia</taxon>
        <taxon>Bacteroidales</taxon>
        <taxon>Muribaculaceae</taxon>
        <taxon>Muribaculum</taxon>
    </lineage>
</organism>
<reference evidence="1" key="1">
    <citation type="submission" date="2019-04" db="EMBL/GenBank/DDBJ databases">
        <title>Microbes associate with the intestines of laboratory mice.</title>
        <authorList>
            <person name="Navarre W."/>
            <person name="Wong E."/>
            <person name="Huang K.C."/>
            <person name="Tropini C."/>
            <person name="Ng K."/>
            <person name="Yu B."/>
        </authorList>
    </citation>
    <scope>NUCLEOTIDE SEQUENCE</scope>
    <source>
        <strain evidence="1">NM86_A22</strain>
    </source>
</reference>
<name>A0AC61S7T1_9BACT</name>
<dbReference type="EMBL" id="SSTG01000011">
    <property type="protein sequence ID" value="THG54733.1"/>
    <property type="molecule type" value="Genomic_DNA"/>
</dbReference>
<gene>
    <name evidence="1" type="ORF">E5990_01955</name>
</gene>
<protein>
    <submittedName>
        <fullName evidence="1">Phospholipase</fullName>
    </submittedName>
</protein>
<accession>A0AC61S7T1</accession>
<evidence type="ECO:0000313" key="1">
    <source>
        <dbReference type="EMBL" id="THG54733.1"/>
    </source>
</evidence>
<dbReference type="Proteomes" id="UP000305401">
    <property type="component" value="Unassembled WGS sequence"/>
</dbReference>
<proteinExistence type="predicted"/>
<keyword evidence="2" id="KW-1185">Reference proteome</keyword>